<dbReference type="EMBL" id="CAJVPZ010011651">
    <property type="protein sequence ID" value="CAG8632248.1"/>
    <property type="molecule type" value="Genomic_DNA"/>
</dbReference>
<name>A0A9N9GWT0_9GLOM</name>
<dbReference type="SUPFAM" id="SSF53098">
    <property type="entry name" value="Ribonuclease H-like"/>
    <property type="match status" value="1"/>
</dbReference>
<sequence>MIYLLEPMHDATEILSKSLYPSISDVCLTFMRLFIHIDQFKAYNSHLEAKCLIAELIKKKLNKYWSILDANESTKIASILDLTLKLLTFQLNDKKNFIFASLRNIIDQYKLIPAGDTSNSSSLIFDDK</sequence>
<evidence type="ECO:0000313" key="1">
    <source>
        <dbReference type="EMBL" id="CAG8632248.1"/>
    </source>
</evidence>
<protein>
    <submittedName>
        <fullName evidence="1">2552_t:CDS:1</fullName>
    </submittedName>
</protein>
<dbReference type="AlphaFoldDB" id="A0A9N9GWT0"/>
<gene>
    <name evidence="1" type="ORF">RFULGI_LOCUS7762</name>
</gene>
<accession>A0A9N9GWT0</accession>
<evidence type="ECO:0000313" key="2">
    <source>
        <dbReference type="Proteomes" id="UP000789396"/>
    </source>
</evidence>
<comment type="caution">
    <text evidence="1">The sequence shown here is derived from an EMBL/GenBank/DDBJ whole genome shotgun (WGS) entry which is preliminary data.</text>
</comment>
<organism evidence="1 2">
    <name type="scientific">Racocetra fulgida</name>
    <dbReference type="NCBI Taxonomy" id="60492"/>
    <lineage>
        <taxon>Eukaryota</taxon>
        <taxon>Fungi</taxon>
        <taxon>Fungi incertae sedis</taxon>
        <taxon>Mucoromycota</taxon>
        <taxon>Glomeromycotina</taxon>
        <taxon>Glomeromycetes</taxon>
        <taxon>Diversisporales</taxon>
        <taxon>Gigasporaceae</taxon>
        <taxon>Racocetra</taxon>
    </lineage>
</organism>
<proteinExistence type="predicted"/>
<dbReference type="Proteomes" id="UP000789396">
    <property type="component" value="Unassembled WGS sequence"/>
</dbReference>
<dbReference type="InterPro" id="IPR012337">
    <property type="entry name" value="RNaseH-like_sf"/>
</dbReference>
<dbReference type="OrthoDB" id="2412901at2759"/>
<keyword evidence="2" id="KW-1185">Reference proteome</keyword>
<reference evidence="1" key="1">
    <citation type="submission" date="2021-06" db="EMBL/GenBank/DDBJ databases">
        <authorList>
            <person name="Kallberg Y."/>
            <person name="Tangrot J."/>
            <person name="Rosling A."/>
        </authorList>
    </citation>
    <scope>NUCLEOTIDE SEQUENCE</scope>
    <source>
        <strain evidence="1">IN212</strain>
    </source>
</reference>